<dbReference type="CDD" id="cd03053">
    <property type="entry name" value="GST_N_Phi"/>
    <property type="match status" value="1"/>
</dbReference>
<dbReference type="InterPro" id="IPR036249">
    <property type="entry name" value="Thioredoxin-like_sf"/>
</dbReference>
<dbReference type="Gene3D" id="1.20.1050.10">
    <property type="match status" value="1"/>
</dbReference>
<dbReference type="Proteomes" id="UP000294933">
    <property type="component" value="Unassembled WGS sequence"/>
</dbReference>
<dbReference type="EC" id="2.5.1.18" evidence="1"/>
<dbReference type="PANTHER" id="PTHR43900">
    <property type="entry name" value="GLUTATHIONE S-TRANSFERASE RHO"/>
    <property type="match status" value="1"/>
</dbReference>
<dbReference type="GO" id="GO:0006749">
    <property type="term" value="P:glutathione metabolic process"/>
    <property type="evidence" value="ECO:0007669"/>
    <property type="project" value="TreeGrafter"/>
</dbReference>
<dbReference type="GO" id="GO:0004364">
    <property type="term" value="F:glutathione transferase activity"/>
    <property type="evidence" value="ECO:0007669"/>
    <property type="project" value="UniProtKB-EC"/>
</dbReference>
<evidence type="ECO:0000313" key="7">
    <source>
        <dbReference type="EMBL" id="TDL17178.1"/>
    </source>
</evidence>
<dbReference type="SFLD" id="SFLDS00019">
    <property type="entry name" value="Glutathione_Transferase_(cytos"/>
    <property type="match status" value="1"/>
</dbReference>
<comment type="similarity">
    <text evidence="4">Belongs to the GST superfamily.</text>
</comment>
<dbReference type="PROSITE" id="PS50404">
    <property type="entry name" value="GST_NTER"/>
    <property type="match status" value="1"/>
</dbReference>
<evidence type="ECO:0000259" key="6">
    <source>
        <dbReference type="PROSITE" id="PS50405"/>
    </source>
</evidence>
<comment type="catalytic activity">
    <reaction evidence="3">
        <text>RX + glutathione = an S-substituted glutathione + a halide anion + H(+)</text>
        <dbReference type="Rhea" id="RHEA:16437"/>
        <dbReference type="ChEBI" id="CHEBI:15378"/>
        <dbReference type="ChEBI" id="CHEBI:16042"/>
        <dbReference type="ChEBI" id="CHEBI:17792"/>
        <dbReference type="ChEBI" id="CHEBI:57925"/>
        <dbReference type="ChEBI" id="CHEBI:90779"/>
        <dbReference type="EC" id="2.5.1.18"/>
    </reaction>
</comment>
<proteinExistence type="inferred from homology"/>
<keyword evidence="2 7" id="KW-0808">Transferase</keyword>
<evidence type="ECO:0000256" key="4">
    <source>
        <dbReference type="RuleBase" id="RU003494"/>
    </source>
</evidence>
<protein>
    <recommendedName>
        <fullName evidence="1">glutathione transferase</fullName>
        <ecNumber evidence="1">2.5.1.18</ecNumber>
    </recommendedName>
</protein>
<feature type="domain" description="GST C-terminal" evidence="6">
    <location>
        <begin position="68"/>
        <end position="192"/>
    </location>
</feature>
<evidence type="ECO:0000259" key="5">
    <source>
        <dbReference type="PROSITE" id="PS50404"/>
    </source>
</evidence>
<keyword evidence="8" id="KW-1185">Reference proteome</keyword>
<evidence type="ECO:0000256" key="3">
    <source>
        <dbReference type="ARBA" id="ARBA00047960"/>
    </source>
</evidence>
<feature type="domain" description="GST N-terminal" evidence="5">
    <location>
        <begin position="1"/>
        <end position="82"/>
    </location>
</feature>
<dbReference type="SUPFAM" id="SSF52833">
    <property type="entry name" value="Thioredoxin-like"/>
    <property type="match status" value="1"/>
</dbReference>
<dbReference type="SUPFAM" id="SSF47616">
    <property type="entry name" value="GST C-terminal domain-like"/>
    <property type="match status" value="1"/>
</dbReference>
<dbReference type="GO" id="GO:0005737">
    <property type="term" value="C:cytoplasm"/>
    <property type="evidence" value="ECO:0007669"/>
    <property type="project" value="TreeGrafter"/>
</dbReference>
<dbReference type="Pfam" id="PF02798">
    <property type="entry name" value="GST_N"/>
    <property type="match status" value="1"/>
</dbReference>
<dbReference type="InterPro" id="IPR036282">
    <property type="entry name" value="Glutathione-S-Trfase_C_sf"/>
</dbReference>
<evidence type="ECO:0000313" key="8">
    <source>
        <dbReference type="Proteomes" id="UP000294933"/>
    </source>
</evidence>
<evidence type="ECO:0000256" key="1">
    <source>
        <dbReference type="ARBA" id="ARBA00012452"/>
    </source>
</evidence>
<dbReference type="InterPro" id="IPR004046">
    <property type="entry name" value="GST_C"/>
</dbReference>
<dbReference type="GO" id="GO:0043295">
    <property type="term" value="F:glutathione binding"/>
    <property type="evidence" value="ECO:0007669"/>
    <property type="project" value="TreeGrafter"/>
</dbReference>
<accession>A0A4Y7PPX8</accession>
<dbReference type="EMBL" id="ML170226">
    <property type="protein sequence ID" value="TDL17178.1"/>
    <property type="molecule type" value="Genomic_DNA"/>
</dbReference>
<dbReference type="InterPro" id="IPR010987">
    <property type="entry name" value="Glutathione-S-Trfase_C-like"/>
</dbReference>
<name>A0A4Y7PPX8_9AGAM</name>
<reference evidence="7 8" key="1">
    <citation type="submission" date="2018-06" db="EMBL/GenBank/DDBJ databases">
        <title>A transcriptomic atlas of mushroom development highlights an independent origin of complex multicellularity.</title>
        <authorList>
            <consortium name="DOE Joint Genome Institute"/>
            <person name="Krizsan K."/>
            <person name="Almasi E."/>
            <person name="Merenyi Z."/>
            <person name="Sahu N."/>
            <person name="Viragh M."/>
            <person name="Koszo T."/>
            <person name="Mondo S."/>
            <person name="Kiss B."/>
            <person name="Balint B."/>
            <person name="Kues U."/>
            <person name="Barry K."/>
            <person name="Hegedus J.C."/>
            <person name="Henrissat B."/>
            <person name="Johnson J."/>
            <person name="Lipzen A."/>
            <person name="Ohm R."/>
            <person name="Nagy I."/>
            <person name="Pangilinan J."/>
            <person name="Yan J."/>
            <person name="Xiong Y."/>
            <person name="Grigoriev I.V."/>
            <person name="Hibbett D.S."/>
            <person name="Nagy L.G."/>
        </authorList>
    </citation>
    <scope>NUCLEOTIDE SEQUENCE [LARGE SCALE GENOMIC DNA]</scope>
    <source>
        <strain evidence="7 8">SZMC22713</strain>
    </source>
</reference>
<dbReference type="AlphaFoldDB" id="A0A4Y7PPX8"/>
<dbReference type="VEuPathDB" id="FungiDB:BD410DRAFT_794568"/>
<dbReference type="FunFam" id="3.40.30.10:FF:000039">
    <property type="entry name" value="Glutathione S-transferase domain"/>
    <property type="match status" value="1"/>
</dbReference>
<sequence length="192" mass="21647">MVLKLIGARMSINTRRVAVVCKELKLPYELVPVDMANAEHKSPAYLEKQPFGQVPIIDDDGFNLFESRAICRYLVRKYGKGSTLIPSDLHKQALFEAAASVEQNNFEPYRAAELQKAFAVKLKGYEAVLGKHKYLAGEEITIADLFHLPYGNFITDRLQIDSLTSIESTPMVARWWDDITSRPSWQAVKDGA</sequence>
<dbReference type="Gene3D" id="3.40.30.10">
    <property type="entry name" value="Glutaredoxin"/>
    <property type="match status" value="1"/>
</dbReference>
<dbReference type="InterPro" id="IPR004045">
    <property type="entry name" value="Glutathione_S-Trfase_N"/>
</dbReference>
<dbReference type="Pfam" id="PF00043">
    <property type="entry name" value="GST_C"/>
    <property type="match status" value="1"/>
</dbReference>
<dbReference type="PANTHER" id="PTHR43900:SF3">
    <property type="entry name" value="GLUTATHIONE S-TRANSFERASE RHO"/>
    <property type="match status" value="1"/>
</dbReference>
<gene>
    <name evidence="7" type="ORF">BD410DRAFT_794568</name>
</gene>
<evidence type="ECO:0000256" key="2">
    <source>
        <dbReference type="ARBA" id="ARBA00022679"/>
    </source>
</evidence>
<dbReference type="OrthoDB" id="249703at2759"/>
<dbReference type="SFLD" id="SFLDG00358">
    <property type="entry name" value="Main_(cytGST)"/>
    <property type="match status" value="1"/>
</dbReference>
<organism evidence="7 8">
    <name type="scientific">Rickenella mellea</name>
    <dbReference type="NCBI Taxonomy" id="50990"/>
    <lineage>
        <taxon>Eukaryota</taxon>
        <taxon>Fungi</taxon>
        <taxon>Dikarya</taxon>
        <taxon>Basidiomycota</taxon>
        <taxon>Agaricomycotina</taxon>
        <taxon>Agaricomycetes</taxon>
        <taxon>Hymenochaetales</taxon>
        <taxon>Rickenellaceae</taxon>
        <taxon>Rickenella</taxon>
    </lineage>
</organism>
<dbReference type="PROSITE" id="PS50405">
    <property type="entry name" value="GST_CTER"/>
    <property type="match status" value="1"/>
</dbReference>
<dbReference type="InterPro" id="IPR040079">
    <property type="entry name" value="Glutathione_S-Trfase"/>
</dbReference>
<dbReference type="STRING" id="50990.A0A4Y7PPX8"/>